<comment type="similarity">
    <text evidence="9">Belongs to the HEY family.</text>
</comment>
<feature type="compositionally biased region" description="Pro residues" evidence="10">
    <location>
        <begin position="195"/>
        <end position="207"/>
    </location>
</feature>
<dbReference type="PROSITE" id="PS51054">
    <property type="entry name" value="ORANGE"/>
    <property type="match status" value="1"/>
</dbReference>
<dbReference type="CDD" id="cd11407">
    <property type="entry name" value="bHLH-O_HERP"/>
    <property type="match status" value="1"/>
</dbReference>
<keyword evidence="3" id="KW-0678">Repressor</keyword>
<dbReference type="FunFam" id="4.10.280.10:FF:000012">
    <property type="entry name" value="hairy/enhancer-of-split related with YRPW motif protein 1"/>
    <property type="match status" value="1"/>
</dbReference>
<comment type="subcellular location">
    <subcellularLocation>
        <location evidence="1">Nucleus</location>
    </subcellularLocation>
</comment>
<dbReference type="Gene3D" id="6.10.250.980">
    <property type="match status" value="1"/>
</dbReference>
<evidence type="ECO:0000313" key="13">
    <source>
        <dbReference type="EMBL" id="ELU08980.1"/>
    </source>
</evidence>
<evidence type="ECO:0000256" key="6">
    <source>
        <dbReference type="ARBA" id="ARBA00023125"/>
    </source>
</evidence>
<proteinExistence type="inferred from homology"/>
<dbReference type="OMA" id="LESEKMW"/>
<keyword evidence="7" id="KW-0804">Transcription</keyword>
<evidence type="ECO:0000313" key="14">
    <source>
        <dbReference type="EnsemblMetazoa" id="CapteP228069"/>
    </source>
</evidence>
<evidence type="ECO:0000256" key="8">
    <source>
        <dbReference type="ARBA" id="ARBA00023242"/>
    </source>
</evidence>
<feature type="domain" description="Orange" evidence="12">
    <location>
        <begin position="116"/>
        <end position="148"/>
    </location>
</feature>
<evidence type="ECO:0000256" key="2">
    <source>
        <dbReference type="ARBA" id="ARBA00022473"/>
    </source>
</evidence>
<dbReference type="Pfam" id="PF00010">
    <property type="entry name" value="HLH"/>
    <property type="match status" value="1"/>
</dbReference>
<feature type="domain" description="BHLH" evidence="11">
    <location>
        <begin position="37"/>
        <end position="92"/>
    </location>
</feature>
<feature type="region of interest" description="Disordered" evidence="10">
    <location>
        <begin position="243"/>
        <end position="273"/>
    </location>
</feature>
<evidence type="ECO:0000259" key="12">
    <source>
        <dbReference type="PROSITE" id="PS51054"/>
    </source>
</evidence>
<dbReference type="PANTHER" id="PTHR10985">
    <property type="entry name" value="BASIC HELIX-LOOP-HELIX TRANSCRIPTION FACTOR, HES-RELATED"/>
    <property type="match status" value="1"/>
</dbReference>
<keyword evidence="15" id="KW-1185">Reference proteome</keyword>
<evidence type="ECO:0000259" key="11">
    <source>
        <dbReference type="PROSITE" id="PS50888"/>
    </source>
</evidence>
<dbReference type="SMART" id="SM00353">
    <property type="entry name" value="HLH"/>
    <property type="match status" value="1"/>
</dbReference>
<dbReference type="AlphaFoldDB" id="R7US05"/>
<keyword evidence="6" id="KW-0238">DNA-binding</keyword>
<organism evidence="13">
    <name type="scientific">Capitella teleta</name>
    <name type="common">Polychaete worm</name>
    <dbReference type="NCBI Taxonomy" id="283909"/>
    <lineage>
        <taxon>Eukaryota</taxon>
        <taxon>Metazoa</taxon>
        <taxon>Spiralia</taxon>
        <taxon>Lophotrochozoa</taxon>
        <taxon>Annelida</taxon>
        <taxon>Polychaeta</taxon>
        <taxon>Sedentaria</taxon>
        <taxon>Scolecida</taxon>
        <taxon>Capitellidae</taxon>
        <taxon>Capitella</taxon>
    </lineage>
</organism>
<dbReference type="PROSITE" id="PS50888">
    <property type="entry name" value="BHLH"/>
    <property type="match status" value="1"/>
</dbReference>
<feature type="region of interest" description="Disordered" evidence="10">
    <location>
        <begin position="1"/>
        <end position="49"/>
    </location>
</feature>
<dbReference type="Pfam" id="PF07527">
    <property type="entry name" value="Hairy_orange"/>
    <property type="match status" value="1"/>
</dbReference>
<gene>
    <name evidence="13" type="ORF">CAPTEDRAFT_228069</name>
</gene>
<evidence type="ECO:0000256" key="9">
    <source>
        <dbReference type="ARBA" id="ARBA00038262"/>
    </source>
</evidence>
<evidence type="ECO:0000256" key="10">
    <source>
        <dbReference type="SAM" id="MobiDB-lite"/>
    </source>
</evidence>
<feature type="compositionally biased region" description="Acidic residues" evidence="10">
    <location>
        <begin position="17"/>
        <end position="28"/>
    </location>
</feature>
<dbReference type="InterPro" id="IPR036638">
    <property type="entry name" value="HLH_DNA-bd_sf"/>
</dbReference>
<dbReference type="SMART" id="SM00511">
    <property type="entry name" value="ORANGE"/>
    <property type="match status" value="1"/>
</dbReference>
<evidence type="ECO:0000256" key="3">
    <source>
        <dbReference type="ARBA" id="ARBA00022491"/>
    </source>
</evidence>
<feature type="compositionally biased region" description="Low complexity" evidence="10">
    <location>
        <begin position="213"/>
        <end position="223"/>
    </location>
</feature>
<dbReference type="Gene3D" id="4.10.280.10">
    <property type="entry name" value="Helix-loop-helix DNA-binding domain"/>
    <property type="match status" value="1"/>
</dbReference>
<dbReference type="STRING" id="283909.R7US05"/>
<keyword evidence="8" id="KW-0539">Nucleus</keyword>
<keyword evidence="4" id="KW-0914">Notch signaling pathway</keyword>
<dbReference type="SUPFAM" id="SSF158457">
    <property type="entry name" value="Orange domain-like"/>
    <property type="match status" value="1"/>
</dbReference>
<dbReference type="GO" id="GO:0003677">
    <property type="term" value="F:DNA binding"/>
    <property type="evidence" value="ECO:0007669"/>
    <property type="project" value="UniProtKB-KW"/>
</dbReference>
<feature type="region of interest" description="Disordered" evidence="10">
    <location>
        <begin position="195"/>
        <end position="223"/>
    </location>
</feature>
<dbReference type="GO" id="GO:0005634">
    <property type="term" value="C:nucleus"/>
    <property type="evidence" value="ECO:0007669"/>
    <property type="project" value="UniProtKB-SubCell"/>
</dbReference>
<dbReference type="Proteomes" id="UP000014760">
    <property type="component" value="Unassembled WGS sequence"/>
</dbReference>
<reference evidence="14" key="3">
    <citation type="submission" date="2015-06" db="UniProtKB">
        <authorList>
            <consortium name="EnsemblMetazoa"/>
        </authorList>
    </citation>
    <scope>IDENTIFICATION</scope>
</reference>
<dbReference type="OrthoDB" id="6371181at2759"/>
<protein>
    <submittedName>
        <fullName evidence="13 14">Uncharacterized protein</fullName>
    </submittedName>
</protein>
<dbReference type="GO" id="GO:0046983">
    <property type="term" value="F:protein dimerization activity"/>
    <property type="evidence" value="ECO:0007669"/>
    <property type="project" value="InterPro"/>
</dbReference>
<dbReference type="EMBL" id="KB298648">
    <property type="protein sequence ID" value="ELU08980.1"/>
    <property type="molecule type" value="Genomic_DNA"/>
</dbReference>
<dbReference type="InterPro" id="IPR003650">
    <property type="entry name" value="Orange_dom"/>
</dbReference>
<evidence type="ECO:0000256" key="5">
    <source>
        <dbReference type="ARBA" id="ARBA00023015"/>
    </source>
</evidence>
<dbReference type="GO" id="GO:0007219">
    <property type="term" value="P:Notch signaling pathway"/>
    <property type="evidence" value="ECO:0007669"/>
    <property type="project" value="UniProtKB-KW"/>
</dbReference>
<dbReference type="InterPro" id="IPR011598">
    <property type="entry name" value="bHLH_dom"/>
</dbReference>
<reference evidence="13 15" key="2">
    <citation type="journal article" date="2013" name="Nature">
        <title>Insights into bilaterian evolution from three spiralian genomes.</title>
        <authorList>
            <person name="Simakov O."/>
            <person name="Marletaz F."/>
            <person name="Cho S.J."/>
            <person name="Edsinger-Gonzales E."/>
            <person name="Havlak P."/>
            <person name="Hellsten U."/>
            <person name="Kuo D.H."/>
            <person name="Larsson T."/>
            <person name="Lv J."/>
            <person name="Arendt D."/>
            <person name="Savage R."/>
            <person name="Osoegawa K."/>
            <person name="de Jong P."/>
            <person name="Grimwood J."/>
            <person name="Chapman J.A."/>
            <person name="Shapiro H."/>
            <person name="Aerts A."/>
            <person name="Otillar R.P."/>
            <person name="Terry A.Y."/>
            <person name="Boore J.L."/>
            <person name="Grigoriev I.V."/>
            <person name="Lindberg D.R."/>
            <person name="Seaver E.C."/>
            <person name="Weisblat D.A."/>
            <person name="Putnam N.H."/>
            <person name="Rokhsar D.S."/>
        </authorList>
    </citation>
    <scope>NUCLEOTIDE SEQUENCE</scope>
    <source>
        <strain evidence="13 15">I ESC-2004</strain>
    </source>
</reference>
<dbReference type="GO" id="GO:0032502">
    <property type="term" value="P:developmental process"/>
    <property type="evidence" value="ECO:0007669"/>
    <property type="project" value="UniProtKB-ARBA"/>
</dbReference>
<dbReference type="EnsemblMetazoa" id="CapteT228069">
    <property type="protein sequence ID" value="CapteP228069"/>
    <property type="gene ID" value="CapteG228069"/>
</dbReference>
<reference evidence="15" key="1">
    <citation type="submission" date="2012-12" db="EMBL/GenBank/DDBJ databases">
        <authorList>
            <person name="Hellsten U."/>
            <person name="Grimwood J."/>
            <person name="Chapman J.A."/>
            <person name="Shapiro H."/>
            <person name="Aerts A."/>
            <person name="Otillar R.P."/>
            <person name="Terry A.Y."/>
            <person name="Boore J.L."/>
            <person name="Simakov O."/>
            <person name="Marletaz F."/>
            <person name="Cho S.-J."/>
            <person name="Edsinger-Gonzales E."/>
            <person name="Havlak P."/>
            <person name="Kuo D.-H."/>
            <person name="Larsson T."/>
            <person name="Lv J."/>
            <person name="Arendt D."/>
            <person name="Savage R."/>
            <person name="Osoegawa K."/>
            <person name="de Jong P."/>
            <person name="Lindberg D.R."/>
            <person name="Seaver E.C."/>
            <person name="Weisblat D.A."/>
            <person name="Putnam N.H."/>
            <person name="Grigoriev I.V."/>
            <person name="Rokhsar D.S."/>
        </authorList>
    </citation>
    <scope>NUCLEOTIDE SEQUENCE</scope>
    <source>
        <strain evidence="15">I ESC-2004</strain>
    </source>
</reference>
<evidence type="ECO:0000313" key="15">
    <source>
        <dbReference type="Proteomes" id="UP000014760"/>
    </source>
</evidence>
<keyword evidence="2" id="KW-0217">Developmental protein</keyword>
<name>R7US05_CAPTE</name>
<dbReference type="EMBL" id="AMQN01006549">
    <property type="status" value="NOT_ANNOTATED_CDS"/>
    <property type="molecule type" value="Genomic_DNA"/>
</dbReference>
<accession>R7US05</accession>
<evidence type="ECO:0000256" key="1">
    <source>
        <dbReference type="ARBA" id="ARBA00004123"/>
    </source>
</evidence>
<dbReference type="HOGENOM" id="CLU_048294_2_0_1"/>
<dbReference type="SUPFAM" id="SSF47459">
    <property type="entry name" value="HLH, helix-loop-helix DNA-binding domain"/>
    <property type="match status" value="1"/>
</dbReference>
<dbReference type="FunCoup" id="R7US05">
    <property type="interactions" value="36"/>
</dbReference>
<dbReference type="GO" id="GO:0006355">
    <property type="term" value="P:regulation of DNA-templated transcription"/>
    <property type="evidence" value="ECO:0007669"/>
    <property type="project" value="InterPro"/>
</dbReference>
<evidence type="ECO:0000256" key="4">
    <source>
        <dbReference type="ARBA" id="ARBA00022976"/>
    </source>
</evidence>
<keyword evidence="5" id="KW-0805">Transcription regulation</keyword>
<dbReference type="InterPro" id="IPR050370">
    <property type="entry name" value="HES_HEY"/>
</dbReference>
<sequence>MMTNEFGLKRSLHAASDSEDGLDDDEGSMEQHCRKSDRKRRRGVVEKRRRDRINQSLGELRRLVPSAFEKQGSAKLEKAEILQMTVDHLKMLHAKGLNSFGMHDTAALAMDYRSVGFRECAAEVARYLVSVEGLDLQDPLRLRLMNHLQCYSAQRDAASKASLQSLQPWSTSSFNAQYPPANSYSGGVFGSQPTPPCSTLPAYPDPSRPATGSHQTVTSSSSQVAAAHALSGLSQLPASLPANSLPSSPYPPGLGQNGSGVKPYRPWGAELAY</sequence>
<evidence type="ECO:0000256" key="7">
    <source>
        <dbReference type="ARBA" id="ARBA00023163"/>
    </source>
</evidence>